<evidence type="ECO:0000313" key="4">
    <source>
        <dbReference type="Proteomes" id="UP000503336"/>
    </source>
</evidence>
<keyword evidence="4" id="KW-1185">Reference proteome</keyword>
<dbReference type="PANTHER" id="PTHR43081:SF19">
    <property type="entry name" value="PH-SENSITIVE ADENYLATE CYCLASE RV1264"/>
    <property type="match status" value="1"/>
</dbReference>
<dbReference type="InterPro" id="IPR001054">
    <property type="entry name" value="A/G_cyclase"/>
</dbReference>
<dbReference type="InterPro" id="IPR050697">
    <property type="entry name" value="Adenylyl/Guanylyl_Cyclase_3/4"/>
</dbReference>
<dbReference type="GO" id="GO:0004016">
    <property type="term" value="F:adenylate cyclase activity"/>
    <property type="evidence" value="ECO:0007669"/>
    <property type="project" value="UniProtKB-ARBA"/>
</dbReference>
<protein>
    <submittedName>
        <fullName evidence="3">Adenylate/guanylate cyclase domain-containing protein</fullName>
    </submittedName>
</protein>
<dbReference type="SUPFAM" id="SSF55073">
    <property type="entry name" value="Nucleotide cyclase"/>
    <property type="match status" value="1"/>
</dbReference>
<feature type="region of interest" description="Disordered" evidence="1">
    <location>
        <begin position="167"/>
        <end position="194"/>
    </location>
</feature>
<dbReference type="PROSITE" id="PS50125">
    <property type="entry name" value="GUANYLATE_CYCLASE_2"/>
    <property type="match status" value="1"/>
</dbReference>
<dbReference type="GO" id="GO:0006171">
    <property type="term" value="P:cAMP biosynthetic process"/>
    <property type="evidence" value="ECO:0007669"/>
    <property type="project" value="TreeGrafter"/>
</dbReference>
<dbReference type="AlphaFoldDB" id="A0A7L5BZZ0"/>
<gene>
    <name evidence="3" type="ORF">G5B40_06715</name>
</gene>
<dbReference type="Gene3D" id="3.30.70.1230">
    <property type="entry name" value="Nucleotide cyclase"/>
    <property type="match status" value="1"/>
</dbReference>
<accession>A0A7L5BZZ0</accession>
<reference evidence="3 4" key="1">
    <citation type="submission" date="2020-02" db="EMBL/GenBank/DDBJ databases">
        <title>complete genome sequence of Rhodobacteraceae bacterium.</title>
        <authorList>
            <person name="Park J."/>
            <person name="Kim Y.-S."/>
            <person name="Kim K.-H."/>
        </authorList>
    </citation>
    <scope>NUCLEOTIDE SEQUENCE [LARGE SCALE GENOMIC DNA]</scope>
    <source>
        <strain evidence="3 4">RR4-56</strain>
    </source>
</reference>
<dbReference type="InterPro" id="IPR011990">
    <property type="entry name" value="TPR-like_helical_dom_sf"/>
</dbReference>
<organism evidence="3 4">
    <name type="scientific">Pikeienuella piscinae</name>
    <dbReference type="NCBI Taxonomy" id="2748098"/>
    <lineage>
        <taxon>Bacteria</taxon>
        <taxon>Pseudomonadati</taxon>
        <taxon>Pseudomonadota</taxon>
        <taxon>Alphaproteobacteria</taxon>
        <taxon>Rhodobacterales</taxon>
        <taxon>Paracoccaceae</taxon>
        <taxon>Pikeienuella</taxon>
    </lineage>
</organism>
<dbReference type="Gene3D" id="1.25.40.10">
    <property type="entry name" value="Tetratricopeptide repeat domain"/>
    <property type="match status" value="1"/>
</dbReference>
<dbReference type="Proteomes" id="UP000503336">
    <property type="component" value="Chromosome"/>
</dbReference>
<dbReference type="GO" id="GO:0035556">
    <property type="term" value="P:intracellular signal transduction"/>
    <property type="evidence" value="ECO:0007669"/>
    <property type="project" value="InterPro"/>
</dbReference>
<dbReference type="InterPro" id="IPR029787">
    <property type="entry name" value="Nucleotide_cyclase"/>
</dbReference>
<proteinExistence type="predicted"/>
<sequence>MSRRLAAIFAADIAGYFALMVADEAATLASLRRFRAEIFGPAVAGARGRIVKNMGDGWLVEFNSAADAVSCAIQVQDRLADDGTMRLRIGIHIGDVTHEDEDVFGDGVNVAARLEALADPGGVMISGPAYTSLDGALRPSFDDAGERMLKHIARPLRLWARAAPRRRGAAAPAPAGGNLSRRSFPRLGLQPGATADPRTEIREMAEALTSDPGVYPGAVRWLNAETAERAPEAAYSLVSSFCARGDRLRFESRLTAPDGALIWSEKFDGDLADGFEWRDRVGEEAAAAVAGLILDEEDARLSGIPPEDLTAEQCLLAGMMARRSFHQDSSEAALALYARAIERDPSLVEAHAQAIACVLAGRTCGFSGGFERYYALLPEWEAAARRFARQLPHLDLSLAIADFMHSRAVAPLNRTIADLLRRAPFDTDVLFYAGWASIWSGDPAAALKCFARRRRLRPFGPNLVALHGGCATALLLLGDDEEAIRHAKQGLELTDGFLTLFSVIASASAHLGRQAEAEAAMAAHMRLIPGDSISARRAVSDYGGSLGGARYFEGLRRAGMPE</sequence>
<dbReference type="Pfam" id="PF00211">
    <property type="entry name" value="Guanylate_cyc"/>
    <property type="match status" value="1"/>
</dbReference>
<evidence type="ECO:0000259" key="2">
    <source>
        <dbReference type="PROSITE" id="PS50125"/>
    </source>
</evidence>
<dbReference type="SUPFAM" id="SSF48452">
    <property type="entry name" value="TPR-like"/>
    <property type="match status" value="1"/>
</dbReference>
<evidence type="ECO:0000313" key="3">
    <source>
        <dbReference type="EMBL" id="QIE55169.1"/>
    </source>
</evidence>
<dbReference type="EMBL" id="CP049056">
    <property type="protein sequence ID" value="QIE55169.1"/>
    <property type="molecule type" value="Genomic_DNA"/>
</dbReference>
<dbReference type="PANTHER" id="PTHR43081">
    <property type="entry name" value="ADENYLATE CYCLASE, TERMINAL-DIFFERENTIATION SPECIFIC-RELATED"/>
    <property type="match status" value="1"/>
</dbReference>
<evidence type="ECO:0000256" key="1">
    <source>
        <dbReference type="SAM" id="MobiDB-lite"/>
    </source>
</evidence>
<dbReference type="KEGG" id="hdh:G5B40_06715"/>
<dbReference type="CDD" id="cd07302">
    <property type="entry name" value="CHD"/>
    <property type="match status" value="1"/>
</dbReference>
<dbReference type="RefSeq" id="WP_165096631.1">
    <property type="nucleotide sequence ID" value="NZ_CP049056.1"/>
</dbReference>
<name>A0A7L5BZZ0_9RHOB</name>
<feature type="domain" description="Guanylate cyclase" evidence="2">
    <location>
        <begin position="7"/>
        <end position="115"/>
    </location>
</feature>